<feature type="compositionally biased region" description="Pro residues" evidence="1">
    <location>
        <begin position="61"/>
        <end position="70"/>
    </location>
</feature>
<comment type="caution">
    <text evidence="2">The sequence shown here is derived from an EMBL/GenBank/DDBJ whole genome shotgun (WGS) entry which is preliminary data.</text>
</comment>
<gene>
    <name evidence="2" type="ORF">ETSY2_20660</name>
</gene>
<proteinExistence type="predicted"/>
<dbReference type="Proteomes" id="UP000019140">
    <property type="component" value="Unassembled WGS sequence"/>
</dbReference>
<organism evidence="2 3">
    <name type="scientific">Candidatus Entotheonella gemina</name>
    <dbReference type="NCBI Taxonomy" id="1429439"/>
    <lineage>
        <taxon>Bacteria</taxon>
        <taxon>Pseudomonadati</taxon>
        <taxon>Nitrospinota/Tectimicrobiota group</taxon>
        <taxon>Candidatus Tectimicrobiota</taxon>
        <taxon>Candidatus Entotheonellia</taxon>
        <taxon>Candidatus Entotheonellales</taxon>
        <taxon>Candidatus Entotheonellaceae</taxon>
        <taxon>Candidatus Entotheonella</taxon>
    </lineage>
</organism>
<dbReference type="EMBL" id="AZHX01000855">
    <property type="protein sequence ID" value="ETX05841.1"/>
    <property type="molecule type" value="Genomic_DNA"/>
</dbReference>
<reference evidence="2 3" key="1">
    <citation type="journal article" date="2014" name="Nature">
        <title>An environmental bacterial taxon with a large and distinct metabolic repertoire.</title>
        <authorList>
            <person name="Wilson M.C."/>
            <person name="Mori T."/>
            <person name="Ruckert C."/>
            <person name="Uria A.R."/>
            <person name="Helf M.J."/>
            <person name="Takada K."/>
            <person name="Gernert C."/>
            <person name="Steffens U.A."/>
            <person name="Heycke N."/>
            <person name="Schmitt S."/>
            <person name="Rinke C."/>
            <person name="Helfrich E.J."/>
            <person name="Brachmann A.O."/>
            <person name="Gurgui C."/>
            <person name="Wakimoto T."/>
            <person name="Kracht M."/>
            <person name="Crusemann M."/>
            <person name="Hentschel U."/>
            <person name="Abe I."/>
            <person name="Matsunaga S."/>
            <person name="Kalinowski J."/>
            <person name="Takeyama H."/>
            <person name="Piel J."/>
        </authorList>
    </citation>
    <scope>NUCLEOTIDE SEQUENCE [LARGE SCALE GENOMIC DNA]</scope>
    <source>
        <strain evidence="3">TSY2</strain>
    </source>
</reference>
<keyword evidence="3" id="KW-1185">Reference proteome</keyword>
<feature type="region of interest" description="Disordered" evidence="1">
    <location>
        <begin position="48"/>
        <end position="70"/>
    </location>
</feature>
<accession>W4M7G0</accession>
<evidence type="ECO:0000256" key="1">
    <source>
        <dbReference type="SAM" id="MobiDB-lite"/>
    </source>
</evidence>
<dbReference type="HOGENOM" id="CLU_2750223_0_0_7"/>
<sequence>MLLATPRMDQLPKSPVFTILSGQTTAANSQSIHGFWLKMTTTRMEKRIEQGWPKGDLNDRIPPPGAKVIK</sequence>
<dbReference type="AlphaFoldDB" id="W4M7G0"/>
<name>W4M7G0_9BACT</name>
<evidence type="ECO:0000313" key="3">
    <source>
        <dbReference type="Proteomes" id="UP000019140"/>
    </source>
</evidence>
<protein>
    <submittedName>
        <fullName evidence="2">Uncharacterized protein</fullName>
    </submittedName>
</protein>
<evidence type="ECO:0000313" key="2">
    <source>
        <dbReference type="EMBL" id="ETX05841.1"/>
    </source>
</evidence>